<keyword evidence="3" id="KW-0804">Transcription</keyword>
<evidence type="ECO:0000259" key="4">
    <source>
        <dbReference type="PROSITE" id="PS50995"/>
    </source>
</evidence>
<organism evidence="5 6">
    <name type="scientific">Desulfosarcina ovata subsp. sediminis</name>
    <dbReference type="NCBI Taxonomy" id="885957"/>
    <lineage>
        <taxon>Bacteria</taxon>
        <taxon>Pseudomonadati</taxon>
        <taxon>Thermodesulfobacteriota</taxon>
        <taxon>Desulfobacteria</taxon>
        <taxon>Desulfobacterales</taxon>
        <taxon>Desulfosarcinaceae</taxon>
        <taxon>Desulfosarcina</taxon>
    </lineage>
</organism>
<name>A0A5K7ZXH1_9BACT</name>
<proteinExistence type="predicted"/>
<dbReference type="SMART" id="SM00347">
    <property type="entry name" value="HTH_MARR"/>
    <property type="match status" value="1"/>
</dbReference>
<dbReference type="SUPFAM" id="SSF46785">
    <property type="entry name" value="Winged helix' DNA-binding domain"/>
    <property type="match status" value="1"/>
</dbReference>
<dbReference type="PROSITE" id="PS50995">
    <property type="entry name" value="HTH_MARR_2"/>
    <property type="match status" value="1"/>
</dbReference>
<feature type="domain" description="HTH marR-type" evidence="4">
    <location>
        <begin position="9"/>
        <end position="138"/>
    </location>
</feature>
<evidence type="ECO:0000256" key="2">
    <source>
        <dbReference type="ARBA" id="ARBA00023125"/>
    </source>
</evidence>
<accession>A0A5K7ZXH1</accession>
<dbReference type="PANTHER" id="PTHR42756:SF2">
    <property type="entry name" value="MARR FAMILY REGULATORY PROTEIN"/>
    <property type="match status" value="1"/>
</dbReference>
<keyword evidence="1" id="KW-0805">Transcription regulation</keyword>
<evidence type="ECO:0000313" key="5">
    <source>
        <dbReference type="EMBL" id="BBO84965.1"/>
    </source>
</evidence>
<gene>
    <name evidence="5" type="ORF">DSCO28_55310</name>
</gene>
<dbReference type="AlphaFoldDB" id="A0A5K7ZXH1"/>
<protein>
    <submittedName>
        <fullName evidence="5">MarR family transcriptional regulator</fullName>
    </submittedName>
</protein>
<dbReference type="EMBL" id="AP021876">
    <property type="protein sequence ID" value="BBO84965.1"/>
    <property type="molecule type" value="Genomic_DNA"/>
</dbReference>
<evidence type="ECO:0000313" key="6">
    <source>
        <dbReference type="Proteomes" id="UP000425960"/>
    </source>
</evidence>
<evidence type="ECO:0000256" key="1">
    <source>
        <dbReference type="ARBA" id="ARBA00023015"/>
    </source>
</evidence>
<dbReference type="GO" id="GO:0003700">
    <property type="term" value="F:DNA-binding transcription factor activity"/>
    <property type="evidence" value="ECO:0007669"/>
    <property type="project" value="InterPro"/>
</dbReference>
<dbReference type="InterPro" id="IPR036390">
    <property type="entry name" value="WH_DNA-bd_sf"/>
</dbReference>
<dbReference type="InterPro" id="IPR000835">
    <property type="entry name" value="HTH_MarR-typ"/>
</dbReference>
<dbReference type="PANTHER" id="PTHR42756">
    <property type="entry name" value="TRANSCRIPTIONAL REGULATOR, MARR"/>
    <property type="match status" value="1"/>
</dbReference>
<evidence type="ECO:0000256" key="3">
    <source>
        <dbReference type="ARBA" id="ARBA00023163"/>
    </source>
</evidence>
<dbReference type="GO" id="GO:0003677">
    <property type="term" value="F:DNA binding"/>
    <property type="evidence" value="ECO:0007669"/>
    <property type="project" value="UniProtKB-KW"/>
</dbReference>
<dbReference type="Gene3D" id="1.10.10.10">
    <property type="entry name" value="Winged helix-like DNA-binding domain superfamily/Winged helix DNA-binding domain"/>
    <property type="match status" value="1"/>
</dbReference>
<dbReference type="RefSeq" id="WP_155312591.1">
    <property type="nucleotide sequence ID" value="NZ_AP021876.1"/>
</dbReference>
<dbReference type="Proteomes" id="UP000425960">
    <property type="component" value="Chromosome"/>
</dbReference>
<dbReference type="KEGG" id="dov:DSCO28_55310"/>
<sequence length="147" mass="17454">MQLKGRRTPARFITLLFRMFTVYLNQEMPKLKIGTGQYIFLAELFDEDGRSQDDLTRSTYLNKANTARALKKLEDLGYVRRASDSNDHRVKHAYLEPAAREIEEEFWKIILKWSEILSRDLSKKRQQQLLTDLEKMADNAFAYLKRY</sequence>
<dbReference type="InterPro" id="IPR036388">
    <property type="entry name" value="WH-like_DNA-bd_sf"/>
</dbReference>
<dbReference type="Pfam" id="PF12802">
    <property type="entry name" value="MarR_2"/>
    <property type="match status" value="1"/>
</dbReference>
<reference evidence="5 6" key="1">
    <citation type="submission" date="2019-11" db="EMBL/GenBank/DDBJ databases">
        <title>Comparative genomics of hydrocarbon-degrading Desulfosarcina strains.</title>
        <authorList>
            <person name="Watanabe M."/>
            <person name="Kojima H."/>
            <person name="Fukui M."/>
        </authorList>
    </citation>
    <scope>NUCLEOTIDE SEQUENCE [LARGE SCALE GENOMIC DNA]</scope>
    <source>
        <strain evidence="5 6">28bB2T</strain>
    </source>
</reference>
<keyword evidence="2" id="KW-0238">DNA-binding</keyword>